<proteinExistence type="predicted"/>
<dbReference type="SUPFAM" id="SSF51445">
    <property type="entry name" value="(Trans)glycosidases"/>
    <property type="match status" value="1"/>
</dbReference>
<dbReference type="OrthoDB" id="5056238at2"/>
<evidence type="ECO:0000313" key="2">
    <source>
        <dbReference type="EMBL" id="EKU27704.1"/>
    </source>
</evidence>
<dbReference type="Pfam" id="PF19087">
    <property type="entry name" value="DUF5776"/>
    <property type="match status" value="2"/>
</dbReference>
<accession>K8Z9J0</accession>
<dbReference type="eggNOG" id="COG3757">
    <property type="taxonomic scope" value="Bacteria"/>
</dbReference>
<organism evidence="2 3">
    <name type="scientific">Catellicoccus marimammalium M35/04/3</name>
    <dbReference type="NCBI Taxonomy" id="1234409"/>
    <lineage>
        <taxon>Bacteria</taxon>
        <taxon>Bacillati</taxon>
        <taxon>Bacillota</taxon>
        <taxon>Bacilli</taxon>
        <taxon>Lactobacillales</taxon>
        <taxon>Enterococcaceae</taxon>
        <taxon>Catellicoccus</taxon>
    </lineage>
</organism>
<evidence type="ECO:0000259" key="1">
    <source>
        <dbReference type="Pfam" id="PF19087"/>
    </source>
</evidence>
<dbReference type="InterPro" id="IPR017853">
    <property type="entry name" value="GH"/>
</dbReference>
<sequence length="357" mass="40435">MEKKEFIVLPKSGVASIDYHKLAEEVSYVIVPIQDGLDHETHAEKEIIQGLKSVGLPFGISATFNSTEEHDARDEAVRYYKRAEGLGVENQQWFFVEVEAETMPTMRNGVNHFVRVLRENGVERVGLRIKKNVMKKAMLDLNMFDVVDAIEPNEEAHHIENHLFHNPGMHEFTEDSHVSALPVHVTEGHCENGFNIHSLVNARVCDAFYKKAPYEVKVLDTIPFYEDAELTKEKGTYETGQLLQLKGIHSCEGHRAALETKEGTWVLADRNLLASTYYQCECLVGKEIEAKVPVTVYSAAEFDDQNRMDEYHAGKQLKIVGLAHAHSGEPRFEINEKKDGHPLYVTASKEVFTVLDK</sequence>
<dbReference type="EMBL" id="AMYT01000011">
    <property type="protein sequence ID" value="EKU27704.1"/>
    <property type="molecule type" value="Genomic_DNA"/>
</dbReference>
<name>K8Z9J0_9ENTE</name>
<evidence type="ECO:0000313" key="3">
    <source>
        <dbReference type="Proteomes" id="UP000016057"/>
    </source>
</evidence>
<comment type="caution">
    <text evidence="2">The sequence shown here is derived from an EMBL/GenBank/DDBJ whole genome shotgun (WGS) entry which is preliminary data.</text>
</comment>
<keyword evidence="3" id="KW-1185">Reference proteome</keyword>
<dbReference type="InterPro" id="IPR044081">
    <property type="entry name" value="DUF5776"/>
</dbReference>
<reference evidence="2 3" key="1">
    <citation type="journal article" date="2013" name="Genome Announc.">
        <title>Draft Genome Sequence of Catellicoccus marimammalium, a Novel Species Commonly Found in Gull Feces.</title>
        <authorList>
            <person name="Weigand M.R."/>
            <person name="Ryu H."/>
            <person name="Bozcek L."/>
            <person name="Konstantinidis K.T."/>
            <person name="Santo Domingo J.W."/>
        </authorList>
    </citation>
    <scope>NUCLEOTIDE SEQUENCE [LARGE SCALE GENOMIC DNA]</scope>
    <source>
        <strain evidence="2 3">M35/04/3</strain>
    </source>
</reference>
<dbReference type="AlphaFoldDB" id="K8Z9J0"/>
<dbReference type="Proteomes" id="UP000016057">
    <property type="component" value="Unassembled WGS sequence"/>
</dbReference>
<protein>
    <recommendedName>
        <fullName evidence="1">DUF5776 domain-containing protein</fullName>
    </recommendedName>
</protein>
<dbReference type="Gene3D" id="3.20.20.80">
    <property type="entry name" value="Glycosidases"/>
    <property type="match status" value="1"/>
</dbReference>
<feature type="domain" description="DUF5776" evidence="1">
    <location>
        <begin position="208"/>
        <end position="272"/>
    </location>
</feature>
<dbReference type="RefSeq" id="WP_009489297.1">
    <property type="nucleotide sequence ID" value="NZ_AMYT01000011.1"/>
</dbReference>
<dbReference type="STRING" id="1234409.C683_0485"/>
<feature type="domain" description="DUF5776" evidence="1">
    <location>
        <begin position="286"/>
        <end position="350"/>
    </location>
</feature>
<gene>
    <name evidence="2" type="ORF">C683_0485</name>
</gene>